<dbReference type="PANTHER" id="PTHR43174:SF2">
    <property type="entry name" value="UDP-N-ACETYLGLUCOSAMINE 2-EPIMERASE"/>
    <property type="match status" value="1"/>
</dbReference>
<sequence>MKSILFLFGTRPEAIKMAPLIHCLSNDPEFRIKVGVTAQHREMLDQVLDFFEINVDYDLNVMSPDQKLHTLTSRLIADITNDILLKESFDFVLVQGDTTTVLAASLAAFYQKVKVVHLEAGLRSGNMDAPFPEEMNRILTSKLASIHLCPTENAKANLFAENIKENVYVVGNTVIDALFLGLEKLREMPDTSFSEKYHNIDFTKKIILVTCHRRENFGQPFESICKALLTIAAQHQDDVEIVYPVHPNPNVQKAAHQHLVARNIKLISPLDYPDLIWMMSKSYMILTDSGGIQEEAPSLGKPVIVLREVTERIEGITAGNAVLAGSSVEKIIAETSRLLSDRYYYDSFTASANPYGDGNAGSKIVALFKTAFSG</sequence>
<dbReference type="PANTHER" id="PTHR43174">
    <property type="entry name" value="UDP-N-ACETYLGLUCOSAMINE 2-EPIMERASE"/>
    <property type="match status" value="1"/>
</dbReference>
<name>A0A2S1SF89_9FLAO</name>
<dbReference type="GO" id="GO:0008761">
    <property type="term" value="F:UDP-N-acetylglucosamine 2-epimerase activity"/>
    <property type="evidence" value="ECO:0007669"/>
    <property type="project" value="UniProtKB-EC"/>
</dbReference>
<protein>
    <recommendedName>
        <fullName evidence="3">UDP-N-acetylglucosamine 2-epimerase (non-hydrolyzing)</fullName>
        <ecNumber evidence="3">5.1.3.14</ecNumber>
    </recommendedName>
</protein>
<dbReference type="CDD" id="cd03786">
    <property type="entry name" value="GTB_UDP-GlcNAc_2-Epimerase"/>
    <property type="match status" value="1"/>
</dbReference>
<feature type="domain" description="UDP-N-acetylglucosamine 2-epimerase" evidence="5">
    <location>
        <begin position="24"/>
        <end position="367"/>
    </location>
</feature>
<dbReference type="RefSeq" id="WP_108902863.1">
    <property type="nucleotide sequence ID" value="NZ_CP029187.1"/>
</dbReference>
<gene>
    <name evidence="6" type="ORF">HYN49_03705</name>
</gene>
<evidence type="ECO:0000256" key="1">
    <source>
        <dbReference type="ARBA" id="ARBA00023235"/>
    </source>
</evidence>
<accession>A0A2S1SF89</accession>
<dbReference type="EMBL" id="CP029187">
    <property type="protein sequence ID" value="AWI25068.1"/>
    <property type="molecule type" value="Genomic_DNA"/>
</dbReference>
<evidence type="ECO:0000313" key="7">
    <source>
        <dbReference type="Proteomes" id="UP000244937"/>
    </source>
</evidence>
<dbReference type="EC" id="5.1.3.14" evidence="3"/>
<comment type="similarity">
    <text evidence="2 4">Belongs to the UDP-N-acetylglucosamine 2-epimerase family.</text>
</comment>
<proteinExistence type="inferred from homology"/>
<evidence type="ECO:0000256" key="3">
    <source>
        <dbReference type="ARBA" id="ARBA00038858"/>
    </source>
</evidence>
<keyword evidence="7" id="KW-1185">Reference proteome</keyword>
<dbReference type="InterPro" id="IPR003331">
    <property type="entry name" value="UDP_GlcNAc_Epimerase_2_dom"/>
</dbReference>
<keyword evidence="1 4" id="KW-0413">Isomerase</keyword>
<dbReference type="AlphaFoldDB" id="A0A2S1SF89"/>
<dbReference type="InterPro" id="IPR029767">
    <property type="entry name" value="WecB-like"/>
</dbReference>
<dbReference type="NCBIfam" id="TIGR00236">
    <property type="entry name" value="wecB"/>
    <property type="match status" value="1"/>
</dbReference>
<dbReference type="KEGG" id="fpal:HYN49_03705"/>
<dbReference type="Gene3D" id="3.40.50.2000">
    <property type="entry name" value="Glycogen Phosphorylase B"/>
    <property type="match status" value="2"/>
</dbReference>
<dbReference type="Pfam" id="PF02350">
    <property type="entry name" value="Epimerase_2"/>
    <property type="match status" value="1"/>
</dbReference>
<evidence type="ECO:0000256" key="4">
    <source>
        <dbReference type="RuleBase" id="RU003513"/>
    </source>
</evidence>
<evidence type="ECO:0000259" key="5">
    <source>
        <dbReference type="Pfam" id="PF02350"/>
    </source>
</evidence>
<dbReference type="Proteomes" id="UP000244937">
    <property type="component" value="Chromosome"/>
</dbReference>
<evidence type="ECO:0000313" key="6">
    <source>
        <dbReference type="EMBL" id="AWI25068.1"/>
    </source>
</evidence>
<organism evidence="6 7">
    <name type="scientific">Flavobacterium pallidum</name>
    <dbReference type="NCBI Taxonomy" id="2172098"/>
    <lineage>
        <taxon>Bacteria</taxon>
        <taxon>Pseudomonadati</taxon>
        <taxon>Bacteroidota</taxon>
        <taxon>Flavobacteriia</taxon>
        <taxon>Flavobacteriales</taxon>
        <taxon>Flavobacteriaceae</taxon>
        <taxon>Flavobacterium</taxon>
    </lineage>
</organism>
<dbReference type="SUPFAM" id="SSF53756">
    <property type="entry name" value="UDP-Glycosyltransferase/glycogen phosphorylase"/>
    <property type="match status" value="1"/>
</dbReference>
<reference evidence="6 7" key="1">
    <citation type="submission" date="2018-05" db="EMBL/GenBank/DDBJ databases">
        <title>Genome sequencing of Flavobacterium sp. HYN0049.</title>
        <authorList>
            <person name="Yi H."/>
            <person name="Baek C."/>
        </authorList>
    </citation>
    <scope>NUCLEOTIDE SEQUENCE [LARGE SCALE GENOMIC DNA]</scope>
    <source>
        <strain evidence="6 7">HYN0049</strain>
    </source>
</reference>
<evidence type="ECO:0000256" key="2">
    <source>
        <dbReference type="ARBA" id="ARBA00038209"/>
    </source>
</evidence>